<dbReference type="InterPro" id="IPR011009">
    <property type="entry name" value="Kinase-like_dom_sf"/>
</dbReference>
<dbReference type="Proteomes" id="UP000311605">
    <property type="component" value="Unassembled WGS sequence"/>
</dbReference>
<protein>
    <submittedName>
        <fullName evidence="1">Streptomycin resistance protein</fullName>
    </submittedName>
</protein>
<dbReference type="OrthoDB" id="3638028at2"/>
<organism evidence="1 2">
    <name type="scientific">Aliirhizobium smilacinae</name>
    <dbReference type="NCBI Taxonomy" id="1395944"/>
    <lineage>
        <taxon>Bacteria</taxon>
        <taxon>Pseudomonadati</taxon>
        <taxon>Pseudomonadota</taxon>
        <taxon>Alphaproteobacteria</taxon>
        <taxon>Hyphomicrobiales</taxon>
        <taxon>Rhizobiaceae</taxon>
        <taxon>Aliirhizobium</taxon>
    </lineage>
</organism>
<keyword evidence="2" id="KW-1185">Reference proteome</keyword>
<dbReference type="Pfam" id="PF04655">
    <property type="entry name" value="APH_6_hur"/>
    <property type="match status" value="1"/>
</dbReference>
<dbReference type="Gene3D" id="3.90.1200.10">
    <property type="match status" value="1"/>
</dbReference>
<gene>
    <name evidence="1" type="ORF">FHP24_03835</name>
</gene>
<dbReference type="RefSeq" id="WP_139673086.1">
    <property type="nucleotide sequence ID" value="NZ_VDMN01000001.1"/>
</dbReference>
<sequence>MTGSAPSLPTELVERWDIQSAELIADTRTSYVHRVRRRDGSQAITKQLKPEGLHELSGIDFLDWRKGHGSVRLLDRLRTCCLLEDAGTLMLKDYRLEHGEDAANSIILSVLSEMHSTSADIPPDSLVPLRRHFQSLFERASKEDNADLSAALTYSACIADELLSFQTDIRPLHGDLHHENIVSGSERGWLAIDPQGLLGDPAYDVANVFGNPDGAFAEIIDPRRIIRLLGLFAPAIGCDREKILRYAIAHAGLSICWSLEGGDRISGKGNAMERFAFLKVAKRLLDERAFSS</sequence>
<dbReference type="SUPFAM" id="SSF56112">
    <property type="entry name" value="Protein kinase-like (PK-like)"/>
    <property type="match status" value="1"/>
</dbReference>
<reference evidence="1 2" key="1">
    <citation type="submission" date="2019-06" db="EMBL/GenBank/DDBJ databases">
        <title>The draft genome of Rhizobium smilacinae PTYR-5.</title>
        <authorList>
            <person name="Liu L."/>
            <person name="Li L."/>
            <person name="Zhang X."/>
        </authorList>
    </citation>
    <scope>NUCLEOTIDE SEQUENCE [LARGE SCALE GENOMIC DNA]</scope>
    <source>
        <strain evidence="1 2">PTYR-5</strain>
    </source>
</reference>
<dbReference type="InterPro" id="IPR006748">
    <property type="entry name" value="NH2Glyco/OHUrea_AB-resist_kin"/>
</dbReference>
<proteinExistence type="predicted"/>
<dbReference type="GO" id="GO:0019748">
    <property type="term" value="P:secondary metabolic process"/>
    <property type="evidence" value="ECO:0007669"/>
    <property type="project" value="InterPro"/>
</dbReference>
<dbReference type="GO" id="GO:0016773">
    <property type="term" value="F:phosphotransferase activity, alcohol group as acceptor"/>
    <property type="evidence" value="ECO:0007669"/>
    <property type="project" value="InterPro"/>
</dbReference>
<comment type="caution">
    <text evidence="1">The sequence shown here is derived from an EMBL/GenBank/DDBJ whole genome shotgun (WGS) entry which is preliminary data.</text>
</comment>
<name>A0A5C4XPP3_9HYPH</name>
<accession>A0A5C4XPP3</accession>
<dbReference type="EMBL" id="VDMN01000001">
    <property type="protein sequence ID" value="TNM65412.1"/>
    <property type="molecule type" value="Genomic_DNA"/>
</dbReference>
<dbReference type="AlphaFoldDB" id="A0A5C4XPP3"/>
<evidence type="ECO:0000313" key="1">
    <source>
        <dbReference type="EMBL" id="TNM65412.1"/>
    </source>
</evidence>
<evidence type="ECO:0000313" key="2">
    <source>
        <dbReference type="Proteomes" id="UP000311605"/>
    </source>
</evidence>